<name>A0A1H2UQ06_9BACI</name>
<dbReference type="EMBL" id="FNNC01000003">
    <property type="protein sequence ID" value="SDW57644.1"/>
    <property type="molecule type" value="Genomic_DNA"/>
</dbReference>
<evidence type="ECO:0000313" key="3">
    <source>
        <dbReference type="Proteomes" id="UP000199488"/>
    </source>
</evidence>
<reference evidence="2 3" key="1">
    <citation type="submission" date="2016-10" db="EMBL/GenBank/DDBJ databases">
        <authorList>
            <person name="de Groot N.N."/>
        </authorList>
    </citation>
    <scope>NUCLEOTIDE SEQUENCE [LARGE SCALE GENOMIC DNA]</scope>
    <source>
        <strain evidence="2 3">DSM 23126</strain>
    </source>
</reference>
<accession>A0A1H2UQ06</accession>
<feature type="compositionally biased region" description="Basic and acidic residues" evidence="1">
    <location>
        <begin position="27"/>
        <end position="75"/>
    </location>
</feature>
<evidence type="ECO:0000256" key="1">
    <source>
        <dbReference type="SAM" id="MobiDB-lite"/>
    </source>
</evidence>
<dbReference type="OrthoDB" id="2970601at2"/>
<proteinExistence type="predicted"/>
<evidence type="ECO:0000313" key="2">
    <source>
        <dbReference type="EMBL" id="SDW57644.1"/>
    </source>
</evidence>
<sequence length="75" mass="9132">MIFRDLSKDIGQLVRDLQNQDKSQVQRTEERTFGKGENAPKLRMEYNMKARTLPSKEEMEEYRKEIKQRDRDRLE</sequence>
<feature type="region of interest" description="Disordered" evidence="1">
    <location>
        <begin position="17"/>
        <end position="75"/>
    </location>
</feature>
<dbReference type="STRING" id="1122204.SAMN05421781_1809"/>
<dbReference type="Proteomes" id="UP000199488">
    <property type="component" value="Unassembled WGS sequence"/>
</dbReference>
<keyword evidence="3" id="KW-1185">Reference proteome</keyword>
<dbReference type="AlphaFoldDB" id="A0A1H2UQ06"/>
<dbReference type="RefSeq" id="WP_091613997.1">
    <property type="nucleotide sequence ID" value="NZ_FNNC01000003.1"/>
</dbReference>
<organism evidence="2 3">
    <name type="scientific">Marinococcus luteus</name>
    <dbReference type="NCBI Taxonomy" id="1122204"/>
    <lineage>
        <taxon>Bacteria</taxon>
        <taxon>Bacillati</taxon>
        <taxon>Bacillota</taxon>
        <taxon>Bacilli</taxon>
        <taxon>Bacillales</taxon>
        <taxon>Bacillaceae</taxon>
        <taxon>Marinococcus</taxon>
    </lineage>
</organism>
<protein>
    <submittedName>
        <fullName evidence="2">Uncharacterized protein</fullName>
    </submittedName>
</protein>
<gene>
    <name evidence="2" type="ORF">SAMN05421781_1809</name>
</gene>